<evidence type="ECO:0000256" key="3">
    <source>
        <dbReference type="ARBA" id="ARBA00023002"/>
    </source>
</evidence>
<dbReference type="AlphaFoldDB" id="A0A9W6M8C8"/>
<dbReference type="EMBL" id="BSET01000001">
    <property type="protein sequence ID" value="GLK01402.1"/>
    <property type="molecule type" value="Genomic_DNA"/>
</dbReference>
<accession>A0A9W6M8C8</accession>
<evidence type="ECO:0000313" key="6">
    <source>
        <dbReference type="EMBL" id="GLK01402.1"/>
    </source>
</evidence>
<dbReference type="PANTHER" id="PTHR43734">
    <property type="entry name" value="PHYTOENE DESATURASE"/>
    <property type="match status" value="1"/>
</dbReference>
<dbReference type="Pfam" id="PF01593">
    <property type="entry name" value="Amino_oxidase"/>
    <property type="match status" value="1"/>
</dbReference>
<evidence type="ECO:0000259" key="5">
    <source>
        <dbReference type="Pfam" id="PF01593"/>
    </source>
</evidence>
<evidence type="ECO:0000256" key="2">
    <source>
        <dbReference type="ARBA" id="ARBA00022746"/>
    </source>
</evidence>
<dbReference type="InterPro" id="IPR002937">
    <property type="entry name" value="Amino_oxidase"/>
</dbReference>
<comment type="caution">
    <text evidence="6">The sequence shown here is derived from an EMBL/GenBank/DDBJ whole genome shotgun (WGS) entry which is preliminary data.</text>
</comment>
<feature type="domain" description="Amine oxidase" evidence="5">
    <location>
        <begin position="11"/>
        <end position="487"/>
    </location>
</feature>
<gene>
    <name evidence="6" type="ORF">GCM10017596_11170</name>
</gene>
<dbReference type="PANTHER" id="PTHR43734:SF1">
    <property type="entry name" value="PHYTOENE DESATURASE"/>
    <property type="match status" value="1"/>
</dbReference>
<proteinExistence type="inferred from homology"/>
<dbReference type="Gene3D" id="3.50.50.60">
    <property type="entry name" value="FAD/NAD(P)-binding domain"/>
    <property type="match status" value="2"/>
</dbReference>
<evidence type="ECO:0000256" key="4">
    <source>
        <dbReference type="RuleBase" id="RU362075"/>
    </source>
</evidence>
<evidence type="ECO:0000313" key="7">
    <source>
        <dbReference type="Proteomes" id="UP001142325"/>
    </source>
</evidence>
<keyword evidence="2 4" id="KW-0125">Carotenoid biosynthesis</keyword>
<comment type="similarity">
    <text evidence="4">Belongs to the carotenoid/retinoid oxidoreductase family.</text>
</comment>
<dbReference type="Proteomes" id="UP001142325">
    <property type="component" value="Unassembled WGS sequence"/>
</dbReference>
<dbReference type="GO" id="GO:0016117">
    <property type="term" value="P:carotenoid biosynthetic process"/>
    <property type="evidence" value="ECO:0007669"/>
    <property type="project" value="UniProtKB-KW"/>
</dbReference>
<reference evidence="6" key="1">
    <citation type="journal article" date="2014" name="Int. J. Syst. Evol. Microbiol.">
        <title>Complete genome sequence of Corynebacterium casei LMG S-19264T (=DSM 44701T), isolated from a smear-ripened cheese.</title>
        <authorList>
            <consortium name="US DOE Joint Genome Institute (JGI-PGF)"/>
            <person name="Walter F."/>
            <person name="Albersmeier A."/>
            <person name="Kalinowski J."/>
            <person name="Ruckert C."/>
        </authorList>
    </citation>
    <scope>NUCLEOTIDE SEQUENCE</scope>
    <source>
        <strain evidence="6">VKM Ac-1958</strain>
    </source>
</reference>
<comment type="pathway">
    <text evidence="1 4">Carotenoid biosynthesis.</text>
</comment>
<dbReference type="InterPro" id="IPR036188">
    <property type="entry name" value="FAD/NAD-bd_sf"/>
</dbReference>
<dbReference type="RefSeq" id="WP_204939048.1">
    <property type="nucleotide sequence ID" value="NZ_BAAAUM010000001.1"/>
</dbReference>
<protein>
    <submittedName>
        <fullName evidence="6">Phytoene desaturase</fullName>
    </submittedName>
</protein>
<evidence type="ECO:0000256" key="1">
    <source>
        <dbReference type="ARBA" id="ARBA00004829"/>
    </source>
</evidence>
<organism evidence="6 7">
    <name type="scientific">Microbacterium keratanolyticum</name>
    <dbReference type="NCBI Taxonomy" id="67574"/>
    <lineage>
        <taxon>Bacteria</taxon>
        <taxon>Bacillati</taxon>
        <taxon>Actinomycetota</taxon>
        <taxon>Actinomycetes</taxon>
        <taxon>Micrococcales</taxon>
        <taxon>Microbacteriaceae</taxon>
        <taxon>Microbacterium</taxon>
    </lineage>
</organism>
<sequence length="509" mass="54719">MSHVIVIGGGVSGLATAALLAADGHDVELHEARDQLGGRAGTWEKDGFRFDTGPSWYLMPEVFEHFFALLGTSADEQLDLVALDPAYRVYSEGHPPFDVVSGRAQAVALFESIEAGAGAKIDRYLDAAEHAYHLSVDHFLYDGYQNLSGLRHPAVLRSAPQLVPSLSRSLARHVDARFTDTRLRQVLGYPAVFLGGTPYTVPALYQLMSHLDLNDGVLYPQGGMYTFVAALERLARERGVRVHLGSDVRRMLVSDGRAHGVELADGTTHDADLVVAATDLHHLEADLLGGASTGRRRERTPSSGALLLLLGVRGEVPQLAHHTLLFTADWQQNFDAITRAGGHIPDPASLYVCAASQTDPSVAPTGDTNLFVLVPAPANPESGAGGIDRGGDEEIERTADRVIAQIAQWCDIPDLAERIVVRRTITPQDFATDLRTWQGNALGMAHTLRQSALLRDRNTVPGIDGLYRVGADVTPGIGLPMCLISAEIVTKLVRGETAPGRIGALRSAL</sequence>
<name>A0A9W6M8C8_9MICO</name>
<reference evidence="6" key="2">
    <citation type="submission" date="2023-01" db="EMBL/GenBank/DDBJ databases">
        <authorList>
            <person name="Sun Q."/>
            <person name="Evtushenko L."/>
        </authorList>
    </citation>
    <scope>NUCLEOTIDE SEQUENCE</scope>
    <source>
        <strain evidence="6">VKM Ac-1958</strain>
    </source>
</reference>
<keyword evidence="7" id="KW-1185">Reference proteome</keyword>
<dbReference type="GO" id="GO:0016491">
    <property type="term" value="F:oxidoreductase activity"/>
    <property type="evidence" value="ECO:0007669"/>
    <property type="project" value="UniProtKB-KW"/>
</dbReference>
<dbReference type="NCBIfam" id="TIGR02734">
    <property type="entry name" value="crtI_fam"/>
    <property type="match status" value="1"/>
</dbReference>
<dbReference type="InterPro" id="IPR014105">
    <property type="entry name" value="Carotenoid/retinoid_OxRdtase"/>
</dbReference>
<keyword evidence="3 4" id="KW-0560">Oxidoreductase</keyword>
<dbReference type="SUPFAM" id="SSF51905">
    <property type="entry name" value="FAD/NAD(P)-binding domain"/>
    <property type="match status" value="1"/>
</dbReference>